<dbReference type="EMBL" id="LJIG01000485">
    <property type="protein sequence ID" value="KRT86455.1"/>
    <property type="molecule type" value="Genomic_DNA"/>
</dbReference>
<evidence type="ECO:0000313" key="3">
    <source>
        <dbReference type="Proteomes" id="UP000051574"/>
    </source>
</evidence>
<protein>
    <submittedName>
        <fullName evidence="2">Uncharacterized protein</fullName>
    </submittedName>
</protein>
<gene>
    <name evidence="2" type="ORF">AMK59_988</name>
</gene>
<reference evidence="2 3" key="1">
    <citation type="submission" date="2015-09" db="EMBL/GenBank/DDBJ databases">
        <title>Draft genome of the scarab beetle Oryctes borbonicus.</title>
        <authorList>
            <person name="Meyer J.M."/>
            <person name="Markov G.V."/>
            <person name="Baskaran P."/>
            <person name="Herrmann M."/>
            <person name="Sommer R.J."/>
            <person name="Roedelsperger C."/>
        </authorList>
    </citation>
    <scope>NUCLEOTIDE SEQUENCE [LARGE SCALE GENOMIC DNA]</scope>
    <source>
        <strain evidence="2">OB123</strain>
        <tissue evidence="2">Whole animal</tissue>
    </source>
</reference>
<dbReference type="OrthoDB" id="6155966at2759"/>
<feature type="compositionally biased region" description="Low complexity" evidence="1">
    <location>
        <begin position="22"/>
        <end position="39"/>
    </location>
</feature>
<accession>A0A0T6BHV1</accession>
<sequence length="103" mass="10797">MTLELSSAHSMPLDYSSGIRESSGSPVDVSDSVASTPPSNSAFRIVTPKGRDGNGTNDRTSPLHFANGLANYCKTLWSSPILSGTPGYLSTLVHSTDGLPKKT</sequence>
<keyword evidence="3" id="KW-1185">Reference proteome</keyword>
<evidence type="ECO:0000313" key="2">
    <source>
        <dbReference type="EMBL" id="KRT86455.1"/>
    </source>
</evidence>
<name>A0A0T6BHV1_9SCAR</name>
<organism evidence="2 3">
    <name type="scientific">Oryctes borbonicus</name>
    <dbReference type="NCBI Taxonomy" id="1629725"/>
    <lineage>
        <taxon>Eukaryota</taxon>
        <taxon>Metazoa</taxon>
        <taxon>Ecdysozoa</taxon>
        <taxon>Arthropoda</taxon>
        <taxon>Hexapoda</taxon>
        <taxon>Insecta</taxon>
        <taxon>Pterygota</taxon>
        <taxon>Neoptera</taxon>
        <taxon>Endopterygota</taxon>
        <taxon>Coleoptera</taxon>
        <taxon>Polyphaga</taxon>
        <taxon>Scarabaeiformia</taxon>
        <taxon>Scarabaeidae</taxon>
        <taxon>Dynastinae</taxon>
        <taxon>Oryctes</taxon>
    </lineage>
</organism>
<comment type="caution">
    <text evidence="2">The sequence shown here is derived from an EMBL/GenBank/DDBJ whole genome shotgun (WGS) entry which is preliminary data.</text>
</comment>
<evidence type="ECO:0000256" key="1">
    <source>
        <dbReference type="SAM" id="MobiDB-lite"/>
    </source>
</evidence>
<feature type="non-terminal residue" evidence="2">
    <location>
        <position position="103"/>
    </location>
</feature>
<dbReference type="AlphaFoldDB" id="A0A0T6BHV1"/>
<dbReference type="Proteomes" id="UP000051574">
    <property type="component" value="Unassembled WGS sequence"/>
</dbReference>
<proteinExistence type="predicted"/>
<feature type="region of interest" description="Disordered" evidence="1">
    <location>
        <begin position="1"/>
        <end position="60"/>
    </location>
</feature>